<protein>
    <submittedName>
        <fullName evidence="1">Uncharacterized protein</fullName>
    </submittedName>
</protein>
<reference evidence="1 2" key="1">
    <citation type="submission" date="2014-06" db="EMBL/GenBank/DDBJ databases">
        <title>Evolutionary Origins and Diversification of the Mycorrhizal Mutualists.</title>
        <authorList>
            <consortium name="DOE Joint Genome Institute"/>
            <consortium name="Mycorrhizal Genomics Consortium"/>
            <person name="Kohler A."/>
            <person name="Kuo A."/>
            <person name="Nagy L.G."/>
            <person name="Floudas D."/>
            <person name="Copeland A."/>
            <person name="Barry K.W."/>
            <person name="Cichocki N."/>
            <person name="Veneault-Fourrey C."/>
            <person name="LaButti K."/>
            <person name="Lindquist E.A."/>
            <person name="Lipzen A."/>
            <person name="Lundell T."/>
            <person name="Morin E."/>
            <person name="Murat C."/>
            <person name="Riley R."/>
            <person name="Ohm R."/>
            <person name="Sun H."/>
            <person name="Tunlid A."/>
            <person name="Henrissat B."/>
            <person name="Grigoriev I.V."/>
            <person name="Hibbett D.S."/>
            <person name="Martin F."/>
        </authorList>
    </citation>
    <scope>NUCLEOTIDE SEQUENCE [LARGE SCALE GENOMIC DNA]</scope>
    <source>
        <strain evidence="1 2">SS14</strain>
    </source>
</reference>
<name>A0A0C9TST3_SPHS4</name>
<evidence type="ECO:0000313" key="1">
    <source>
        <dbReference type="EMBL" id="KIJ33343.1"/>
    </source>
</evidence>
<sequence>MVDGKAVEVSDIRLGRYANNNQYADLSHSLRETLNTMLAAMYQELADLIDIAPNLGPVAIFWMLPATLGSSHRSARSPVYFGSRPFVIMQYFGSCSYNWFEFNAQDGSARTNRMQSILPMAHRLSIYNGSSDIARKQQYLFDILEYIRAPILSVSLDLETLAKLPPATLAKIRSARHVSIRYGWHIFDPLRWEHLANILETVDGNVPDQRFELSFFHFLEDYSTVKQLPLH</sequence>
<proteinExistence type="predicted"/>
<dbReference type="EMBL" id="KN837214">
    <property type="protein sequence ID" value="KIJ33343.1"/>
    <property type="molecule type" value="Genomic_DNA"/>
</dbReference>
<dbReference type="Proteomes" id="UP000054279">
    <property type="component" value="Unassembled WGS sequence"/>
</dbReference>
<organism evidence="1 2">
    <name type="scientific">Sphaerobolus stellatus (strain SS14)</name>
    <dbReference type="NCBI Taxonomy" id="990650"/>
    <lineage>
        <taxon>Eukaryota</taxon>
        <taxon>Fungi</taxon>
        <taxon>Dikarya</taxon>
        <taxon>Basidiomycota</taxon>
        <taxon>Agaricomycotina</taxon>
        <taxon>Agaricomycetes</taxon>
        <taxon>Phallomycetidae</taxon>
        <taxon>Geastrales</taxon>
        <taxon>Sphaerobolaceae</taxon>
        <taxon>Sphaerobolus</taxon>
    </lineage>
</organism>
<accession>A0A0C9TST3</accession>
<gene>
    <name evidence="1" type="ORF">M422DRAFT_264739</name>
</gene>
<evidence type="ECO:0000313" key="2">
    <source>
        <dbReference type="Proteomes" id="UP000054279"/>
    </source>
</evidence>
<keyword evidence="2" id="KW-1185">Reference proteome</keyword>
<dbReference type="AlphaFoldDB" id="A0A0C9TST3"/>
<dbReference type="HOGENOM" id="CLU_1200453_0_0_1"/>